<keyword evidence="1" id="KW-0472">Membrane</keyword>
<comment type="caution">
    <text evidence="2">The sequence shown here is derived from an EMBL/GenBank/DDBJ whole genome shotgun (WGS) entry which is preliminary data.</text>
</comment>
<name>A0AA35QAX2_9HYPO</name>
<dbReference type="EMBL" id="CABFNP030001299">
    <property type="protein sequence ID" value="CAI6098661.1"/>
    <property type="molecule type" value="Genomic_DNA"/>
</dbReference>
<evidence type="ECO:0000313" key="3">
    <source>
        <dbReference type="Proteomes" id="UP001160390"/>
    </source>
</evidence>
<dbReference type="Proteomes" id="UP001160390">
    <property type="component" value="Unassembled WGS sequence"/>
</dbReference>
<accession>A0AA35QAX2</accession>
<dbReference type="InterPro" id="IPR029058">
    <property type="entry name" value="AB_hydrolase_fold"/>
</dbReference>
<gene>
    <name evidence="2" type="ORF">CCHLO57077_00002662</name>
</gene>
<evidence type="ECO:0000313" key="2">
    <source>
        <dbReference type="EMBL" id="CAI6098661.1"/>
    </source>
</evidence>
<reference evidence="2" key="1">
    <citation type="submission" date="2023-01" db="EMBL/GenBank/DDBJ databases">
        <authorList>
            <person name="Piombo E."/>
        </authorList>
    </citation>
    <scope>NUCLEOTIDE SEQUENCE</scope>
</reference>
<sequence>MIIGDQEDEAPLFAMDEMAGYLSDVLFSGATIDQLTSYVDTYGVAILEGSPFCTGIFNDWYLGFRSLAAILGDMIFILAWRNFLNAPW</sequence>
<dbReference type="AlphaFoldDB" id="A0AA35QAX2"/>
<proteinExistence type="predicted"/>
<organism evidence="2 3">
    <name type="scientific">Clonostachys chloroleuca</name>
    <dbReference type="NCBI Taxonomy" id="1926264"/>
    <lineage>
        <taxon>Eukaryota</taxon>
        <taxon>Fungi</taxon>
        <taxon>Dikarya</taxon>
        <taxon>Ascomycota</taxon>
        <taxon>Pezizomycotina</taxon>
        <taxon>Sordariomycetes</taxon>
        <taxon>Hypocreomycetidae</taxon>
        <taxon>Hypocreales</taxon>
        <taxon>Bionectriaceae</taxon>
        <taxon>Clonostachys</taxon>
    </lineage>
</organism>
<dbReference type="Gene3D" id="3.40.50.1820">
    <property type="entry name" value="alpha/beta hydrolase"/>
    <property type="match status" value="1"/>
</dbReference>
<keyword evidence="3" id="KW-1185">Reference proteome</keyword>
<protein>
    <submittedName>
        <fullName evidence="2">Uncharacterized protein</fullName>
    </submittedName>
</protein>
<evidence type="ECO:0000256" key="1">
    <source>
        <dbReference type="SAM" id="Phobius"/>
    </source>
</evidence>
<keyword evidence="1" id="KW-0812">Transmembrane</keyword>
<feature type="transmembrane region" description="Helical" evidence="1">
    <location>
        <begin position="60"/>
        <end position="80"/>
    </location>
</feature>
<keyword evidence="1" id="KW-1133">Transmembrane helix</keyword>